<evidence type="ECO:0000256" key="2">
    <source>
        <dbReference type="ARBA" id="ARBA00023125"/>
    </source>
</evidence>
<dbReference type="Pfam" id="PF00440">
    <property type="entry name" value="TetR_N"/>
    <property type="match status" value="1"/>
</dbReference>
<evidence type="ECO:0000313" key="6">
    <source>
        <dbReference type="EMBL" id="PAD22709.1"/>
    </source>
</evidence>
<evidence type="ECO:0000313" key="7">
    <source>
        <dbReference type="Proteomes" id="UP000216013"/>
    </source>
</evidence>
<dbReference type="InterPro" id="IPR001647">
    <property type="entry name" value="HTH_TetR"/>
</dbReference>
<evidence type="ECO:0000259" key="5">
    <source>
        <dbReference type="PROSITE" id="PS50977"/>
    </source>
</evidence>
<dbReference type="PANTHER" id="PTHR43479">
    <property type="entry name" value="ACREF/ENVCD OPERON REPRESSOR-RELATED"/>
    <property type="match status" value="1"/>
</dbReference>
<reference evidence="6 7" key="1">
    <citation type="submission" date="2017-07" db="EMBL/GenBank/DDBJ databases">
        <title>Isolation and whole genome analysis of endospore-forming bacteria from heroin.</title>
        <authorList>
            <person name="Kalinowski J."/>
            <person name="Ahrens B."/>
            <person name="Al-Dilaimi A."/>
            <person name="Winkler A."/>
            <person name="Wibberg D."/>
            <person name="Schleenbecker U."/>
            <person name="Ruckert C."/>
            <person name="Wolfel R."/>
            <person name="Grass G."/>
        </authorList>
    </citation>
    <scope>NUCLEOTIDE SEQUENCE [LARGE SCALE GENOMIC DNA]</scope>
    <source>
        <strain evidence="6 7">7528</strain>
    </source>
</reference>
<dbReference type="PROSITE" id="PS01081">
    <property type="entry name" value="HTH_TETR_1"/>
    <property type="match status" value="1"/>
</dbReference>
<feature type="coiled-coil region" evidence="4">
    <location>
        <begin position="233"/>
        <end position="263"/>
    </location>
</feature>
<accession>A0A268AF26</accession>
<dbReference type="PANTHER" id="PTHR43479:SF22">
    <property type="entry name" value="TRANSCRIPTIONAL REGULATOR, TETR FAMILY"/>
    <property type="match status" value="1"/>
</dbReference>
<keyword evidence="4" id="KW-0175">Coiled coil</keyword>
<evidence type="ECO:0000256" key="1">
    <source>
        <dbReference type="ARBA" id="ARBA00022491"/>
    </source>
</evidence>
<feature type="DNA-binding region" description="H-T-H motif" evidence="3">
    <location>
        <begin position="36"/>
        <end position="55"/>
    </location>
</feature>
<dbReference type="SUPFAM" id="SSF46689">
    <property type="entry name" value="Homeodomain-like"/>
    <property type="match status" value="1"/>
</dbReference>
<sequence length="303" mass="35059">MTDRSVEGKGNMQEKKITIIERATEIIAKKGYHATSIQEIAVASKLSKGAFYLYFKSKEELMAEILRYHIRLITEEIEKVDQLDLDSREKAKLRLATMMRELVKRGNFIIMQRHDIDSDIGKEMELFFLEEMEKGRRKTELDLLEVYGEESKAYLKDLRILQEGILAQIIGDMLLHGLILDLDKTASYILERMDDMVEGLLKRKAEPLVTDATPVSASIFEKEMKEREVKLVLERMQVVILKLDAEVQEVQELQGVVELIQEELQKKEPRKLLIQGLSANFKGIKELDALRRELARLLDIKVL</sequence>
<dbReference type="PRINTS" id="PR00455">
    <property type="entry name" value="HTHTETR"/>
</dbReference>
<dbReference type="InterPro" id="IPR023772">
    <property type="entry name" value="DNA-bd_HTH_TetR-type_CS"/>
</dbReference>
<dbReference type="RefSeq" id="WP_095229049.1">
    <property type="nucleotide sequence ID" value="NZ_NPBV01000002.1"/>
</dbReference>
<dbReference type="OrthoDB" id="9812993at2"/>
<dbReference type="Gene3D" id="1.10.357.10">
    <property type="entry name" value="Tetracycline Repressor, domain 2"/>
    <property type="match status" value="1"/>
</dbReference>
<evidence type="ECO:0000256" key="3">
    <source>
        <dbReference type="PROSITE-ProRule" id="PRU00335"/>
    </source>
</evidence>
<feature type="domain" description="HTH tetR-type" evidence="5">
    <location>
        <begin position="13"/>
        <end position="73"/>
    </location>
</feature>
<keyword evidence="2 3" id="KW-0238">DNA-binding</keyword>
<dbReference type="Proteomes" id="UP000216013">
    <property type="component" value="Unassembled WGS sequence"/>
</dbReference>
<evidence type="ECO:0000256" key="4">
    <source>
        <dbReference type="SAM" id="Coils"/>
    </source>
</evidence>
<gene>
    <name evidence="6" type="ORF">CHH64_03080</name>
</gene>
<dbReference type="AlphaFoldDB" id="A0A268AF26"/>
<comment type="caution">
    <text evidence="6">The sequence shown here is derived from an EMBL/GenBank/DDBJ whole genome shotgun (WGS) entry which is preliminary data.</text>
</comment>
<dbReference type="EMBL" id="NPBV01000002">
    <property type="protein sequence ID" value="PAD22709.1"/>
    <property type="molecule type" value="Genomic_DNA"/>
</dbReference>
<name>A0A268AF26_9BACI</name>
<proteinExistence type="predicted"/>
<dbReference type="PROSITE" id="PS50977">
    <property type="entry name" value="HTH_TETR_2"/>
    <property type="match status" value="1"/>
</dbReference>
<dbReference type="InterPro" id="IPR009057">
    <property type="entry name" value="Homeodomain-like_sf"/>
</dbReference>
<protein>
    <recommendedName>
        <fullName evidence="5">HTH tetR-type domain-containing protein</fullName>
    </recommendedName>
</protein>
<dbReference type="InterPro" id="IPR050624">
    <property type="entry name" value="HTH-type_Tx_Regulator"/>
</dbReference>
<keyword evidence="1" id="KW-0678">Repressor</keyword>
<dbReference type="GO" id="GO:0003677">
    <property type="term" value="F:DNA binding"/>
    <property type="evidence" value="ECO:0007669"/>
    <property type="project" value="UniProtKB-UniRule"/>
</dbReference>
<organism evidence="6 7">
    <name type="scientific">Terribacillus saccharophilus</name>
    <dbReference type="NCBI Taxonomy" id="361277"/>
    <lineage>
        <taxon>Bacteria</taxon>
        <taxon>Bacillati</taxon>
        <taxon>Bacillota</taxon>
        <taxon>Bacilli</taxon>
        <taxon>Bacillales</taxon>
        <taxon>Bacillaceae</taxon>
        <taxon>Terribacillus</taxon>
    </lineage>
</organism>